<keyword evidence="2" id="KW-0378">Hydrolase</keyword>
<dbReference type="GO" id="GO:0004252">
    <property type="term" value="F:serine-type endopeptidase activity"/>
    <property type="evidence" value="ECO:0007669"/>
    <property type="project" value="InterPro"/>
</dbReference>
<dbReference type="PRINTS" id="PR00834">
    <property type="entry name" value="PROTEASES2C"/>
</dbReference>
<comment type="caution">
    <text evidence="4">The sequence shown here is derived from an EMBL/GenBank/DDBJ whole genome shotgun (WGS) entry which is preliminary data.</text>
</comment>
<keyword evidence="3" id="KW-0472">Membrane</keyword>
<proteinExistence type="predicted"/>
<protein>
    <recommendedName>
        <fullName evidence="5">Trypsin-like serine protease</fullName>
    </recommendedName>
</protein>
<dbReference type="EMBL" id="BARS01047101">
    <property type="protein sequence ID" value="GAG36371.1"/>
    <property type="molecule type" value="Genomic_DNA"/>
</dbReference>
<dbReference type="AlphaFoldDB" id="X0YHS0"/>
<evidence type="ECO:0000256" key="3">
    <source>
        <dbReference type="SAM" id="Phobius"/>
    </source>
</evidence>
<evidence type="ECO:0000313" key="4">
    <source>
        <dbReference type="EMBL" id="GAG36371.1"/>
    </source>
</evidence>
<dbReference type="PANTHER" id="PTHR43343">
    <property type="entry name" value="PEPTIDASE S12"/>
    <property type="match status" value="1"/>
</dbReference>
<name>X0YHS0_9ZZZZ</name>
<reference evidence="4" key="1">
    <citation type="journal article" date="2014" name="Front. Microbiol.">
        <title>High frequency of phylogenetically diverse reductive dehalogenase-homologous genes in deep subseafloor sedimentary metagenomes.</title>
        <authorList>
            <person name="Kawai M."/>
            <person name="Futagami T."/>
            <person name="Toyoda A."/>
            <person name="Takaki Y."/>
            <person name="Nishi S."/>
            <person name="Hori S."/>
            <person name="Arai W."/>
            <person name="Tsubouchi T."/>
            <person name="Morono Y."/>
            <person name="Uchiyama I."/>
            <person name="Ito T."/>
            <person name="Fujiyama A."/>
            <person name="Inagaki F."/>
            <person name="Takami H."/>
        </authorList>
    </citation>
    <scope>NUCLEOTIDE SEQUENCE</scope>
    <source>
        <strain evidence="4">Expedition CK06-06</strain>
    </source>
</reference>
<feature type="non-terminal residue" evidence="4">
    <location>
        <position position="233"/>
    </location>
</feature>
<evidence type="ECO:0000256" key="2">
    <source>
        <dbReference type="ARBA" id="ARBA00022801"/>
    </source>
</evidence>
<organism evidence="4">
    <name type="scientific">marine sediment metagenome</name>
    <dbReference type="NCBI Taxonomy" id="412755"/>
    <lineage>
        <taxon>unclassified sequences</taxon>
        <taxon>metagenomes</taxon>
        <taxon>ecological metagenomes</taxon>
    </lineage>
</organism>
<dbReference type="InterPro" id="IPR001940">
    <property type="entry name" value="Peptidase_S1C"/>
</dbReference>
<feature type="transmembrane region" description="Helical" evidence="3">
    <location>
        <begin position="9"/>
        <end position="33"/>
    </location>
</feature>
<dbReference type="SUPFAM" id="SSF50494">
    <property type="entry name" value="Trypsin-like serine proteases"/>
    <property type="match status" value="1"/>
</dbReference>
<dbReference type="InterPro" id="IPR009003">
    <property type="entry name" value="Peptidase_S1_PA"/>
</dbReference>
<gene>
    <name evidence="4" type="ORF">S01H1_70799</name>
</gene>
<dbReference type="InterPro" id="IPR051201">
    <property type="entry name" value="Chloro_Bact_Ser_Proteases"/>
</dbReference>
<evidence type="ECO:0000256" key="1">
    <source>
        <dbReference type="ARBA" id="ARBA00022670"/>
    </source>
</evidence>
<evidence type="ECO:0008006" key="5">
    <source>
        <dbReference type="Google" id="ProtNLM"/>
    </source>
</evidence>
<dbReference type="Gene3D" id="2.40.10.120">
    <property type="match status" value="1"/>
</dbReference>
<keyword evidence="3" id="KW-0812">Transmembrane</keyword>
<dbReference type="PANTHER" id="PTHR43343:SF3">
    <property type="entry name" value="PROTEASE DO-LIKE 8, CHLOROPLASTIC"/>
    <property type="match status" value="1"/>
</dbReference>
<dbReference type="Pfam" id="PF13365">
    <property type="entry name" value="Trypsin_2"/>
    <property type="match status" value="1"/>
</dbReference>
<keyword evidence="3" id="KW-1133">Transmembrane helix</keyword>
<sequence>MPLKKHHKIIIGSFSSFVLIFMVVSSILIYSILLKQSVDYNNLNNKISGLKTDTQSKINDLTTTLLQTEQELNSLGSQIGSLDSELILLKASAGEDFSGIVEEAIQSVVTIRTDISQGTGFILTDEGYIITNAHVLIDATQIQIITYNQGTISADFIGYNGELDLALLKISGNYDSIQLDDSDDVQVGEKVIAIGNPLGLQFSVSQGIVSAVHREGINELTAYIQTDAALNPG</sequence>
<dbReference type="GO" id="GO:0006508">
    <property type="term" value="P:proteolysis"/>
    <property type="evidence" value="ECO:0007669"/>
    <property type="project" value="UniProtKB-KW"/>
</dbReference>
<keyword evidence="1" id="KW-0645">Protease</keyword>
<accession>X0YHS0</accession>